<dbReference type="PANTHER" id="PTHR21310">
    <property type="entry name" value="AMINOGLYCOSIDE PHOSPHOTRANSFERASE-RELATED-RELATED"/>
    <property type="match status" value="1"/>
</dbReference>
<gene>
    <name evidence="2" type="ORF">C483_02501</name>
</gene>
<dbReference type="GO" id="GO:0016740">
    <property type="term" value="F:transferase activity"/>
    <property type="evidence" value="ECO:0007669"/>
    <property type="project" value="UniProtKB-KW"/>
</dbReference>
<evidence type="ECO:0000313" key="2">
    <source>
        <dbReference type="EMBL" id="ELY95198.1"/>
    </source>
</evidence>
<organism evidence="2 3">
    <name type="scientific">Natrialba hulunbeirensis JCM 10989</name>
    <dbReference type="NCBI Taxonomy" id="1227493"/>
    <lineage>
        <taxon>Archaea</taxon>
        <taxon>Methanobacteriati</taxon>
        <taxon>Methanobacteriota</taxon>
        <taxon>Stenosarchaea group</taxon>
        <taxon>Halobacteria</taxon>
        <taxon>Halobacteriales</taxon>
        <taxon>Natrialbaceae</taxon>
        <taxon>Natrialba</taxon>
    </lineage>
</organism>
<feature type="domain" description="Aminoglycoside phosphotransferase" evidence="1">
    <location>
        <begin position="26"/>
        <end position="246"/>
    </location>
</feature>
<proteinExistence type="predicted"/>
<accession>M0ACX1</accession>
<dbReference type="AlphaFoldDB" id="M0ACX1"/>
<dbReference type="SUPFAM" id="SSF56112">
    <property type="entry name" value="Protein kinase-like (PK-like)"/>
    <property type="match status" value="1"/>
</dbReference>
<dbReference type="Proteomes" id="UP000011519">
    <property type="component" value="Unassembled WGS sequence"/>
</dbReference>
<dbReference type="InterPro" id="IPR051678">
    <property type="entry name" value="AGP_Transferase"/>
</dbReference>
<dbReference type="PATRIC" id="fig|1227493.4.peg.468"/>
<reference evidence="2 3" key="1">
    <citation type="journal article" date="2014" name="PLoS Genet.">
        <title>Phylogenetically driven sequencing of extremely halophilic archaea reveals strategies for static and dynamic osmo-response.</title>
        <authorList>
            <person name="Becker E.A."/>
            <person name="Seitzer P.M."/>
            <person name="Tritt A."/>
            <person name="Larsen D."/>
            <person name="Krusor M."/>
            <person name="Yao A.I."/>
            <person name="Wu D."/>
            <person name="Madern D."/>
            <person name="Eisen J.A."/>
            <person name="Darling A.E."/>
            <person name="Facciotti M.T."/>
        </authorList>
    </citation>
    <scope>NUCLEOTIDE SEQUENCE [LARGE SCALE GENOMIC DNA]</scope>
    <source>
        <strain evidence="2 3">JCM 10989</strain>
    </source>
</reference>
<dbReference type="Pfam" id="PF01636">
    <property type="entry name" value="APH"/>
    <property type="match status" value="1"/>
</dbReference>
<sequence length="312" mass="34549">MALDDAVPERTIDDIRSAGPSWNDQNRTVRVDFADSEPVFLKVATDGDGSRITRECAVIDYVATHCDVPVPQVVASETQGAVPYLITAPIRGQNLASRWPDWSSTERTSAVRRVGSALAAIHSRSFWQHGHVVGGDGAELDLETDPWTEILVDRIELMRELASTDRFEHHFDDVIAAVEANRDRLNDAPATLVHGDPARPNCFQSGSSAGFVDWELSHVGDPARELHRARDQLLPDNGEDTQRLAAVLEDGYERRAGSLPSGLDERTPIYDAVRLLGTSGFFDKWVEFADVSLPDAETRLEAKLDRKLDEIR</sequence>
<protein>
    <submittedName>
        <fullName evidence="2">Aminoglycoside phosphotransferase</fullName>
    </submittedName>
</protein>
<keyword evidence="3" id="KW-1185">Reference proteome</keyword>
<dbReference type="Gene3D" id="3.90.1200.10">
    <property type="match status" value="1"/>
</dbReference>
<dbReference type="InterPro" id="IPR002575">
    <property type="entry name" value="Aminoglycoside_PTrfase"/>
</dbReference>
<dbReference type="STRING" id="1227493.C483_02501"/>
<evidence type="ECO:0000259" key="1">
    <source>
        <dbReference type="Pfam" id="PF01636"/>
    </source>
</evidence>
<name>M0ACX1_9EURY</name>
<comment type="caution">
    <text evidence="2">The sequence shown here is derived from an EMBL/GenBank/DDBJ whole genome shotgun (WGS) entry which is preliminary data.</text>
</comment>
<dbReference type="PANTHER" id="PTHR21310:SF15">
    <property type="entry name" value="AMINOGLYCOSIDE PHOSPHOTRANSFERASE DOMAIN-CONTAINING PROTEIN"/>
    <property type="match status" value="1"/>
</dbReference>
<dbReference type="EMBL" id="AOIM01000009">
    <property type="protein sequence ID" value="ELY95198.1"/>
    <property type="molecule type" value="Genomic_DNA"/>
</dbReference>
<dbReference type="InterPro" id="IPR011009">
    <property type="entry name" value="Kinase-like_dom_sf"/>
</dbReference>
<keyword evidence="2" id="KW-0808">Transferase</keyword>
<evidence type="ECO:0000313" key="3">
    <source>
        <dbReference type="Proteomes" id="UP000011519"/>
    </source>
</evidence>